<gene>
    <name evidence="1" type="ORF">LCGC14_2884910</name>
</gene>
<dbReference type="SUPFAM" id="SSF56672">
    <property type="entry name" value="DNA/RNA polymerases"/>
    <property type="match status" value="1"/>
</dbReference>
<sequence length="142" mass="15947">PEGSTVGPGDLLMFWNNEGTVNVQLPSGRVLYYPHAVIKKKMNQYDYDNQISYRHGPLWGGSLTENIVQAVARDLLVHWILKAEEFGLPVALHIYDEILAVSSTIYAEDNLKTLMNIMRTGPEWTNGLPLAAEGEISKTYKK</sequence>
<feature type="non-terminal residue" evidence="1">
    <location>
        <position position="1"/>
    </location>
</feature>
<dbReference type="AlphaFoldDB" id="A0A0F8XZ59"/>
<dbReference type="EMBL" id="LAZR01056373">
    <property type="protein sequence ID" value="KKK74323.1"/>
    <property type="molecule type" value="Genomic_DNA"/>
</dbReference>
<proteinExistence type="predicted"/>
<evidence type="ECO:0008006" key="2">
    <source>
        <dbReference type="Google" id="ProtNLM"/>
    </source>
</evidence>
<evidence type="ECO:0000313" key="1">
    <source>
        <dbReference type="EMBL" id="KKK74323.1"/>
    </source>
</evidence>
<dbReference type="InterPro" id="IPR043502">
    <property type="entry name" value="DNA/RNA_pol_sf"/>
</dbReference>
<reference evidence="1" key="1">
    <citation type="journal article" date="2015" name="Nature">
        <title>Complex archaea that bridge the gap between prokaryotes and eukaryotes.</title>
        <authorList>
            <person name="Spang A."/>
            <person name="Saw J.H."/>
            <person name="Jorgensen S.L."/>
            <person name="Zaremba-Niedzwiedzka K."/>
            <person name="Martijn J."/>
            <person name="Lind A.E."/>
            <person name="van Eijk R."/>
            <person name="Schleper C."/>
            <person name="Guy L."/>
            <person name="Ettema T.J."/>
        </authorList>
    </citation>
    <scope>NUCLEOTIDE SEQUENCE</scope>
</reference>
<organism evidence="1">
    <name type="scientific">marine sediment metagenome</name>
    <dbReference type="NCBI Taxonomy" id="412755"/>
    <lineage>
        <taxon>unclassified sequences</taxon>
        <taxon>metagenomes</taxon>
        <taxon>ecological metagenomes</taxon>
    </lineage>
</organism>
<protein>
    <recommendedName>
        <fullName evidence="2">DNA-directed DNA polymerase family A palm domain-containing protein</fullName>
    </recommendedName>
</protein>
<accession>A0A0F8XZ59</accession>
<comment type="caution">
    <text evidence="1">The sequence shown here is derived from an EMBL/GenBank/DDBJ whole genome shotgun (WGS) entry which is preliminary data.</text>
</comment>
<name>A0A0F8XZ59_9ZZZZ</name>